<dbReference type="InterPro" id="IPR011146">
    <property type="entry name" value="HIT-like"/>
</dbReference>
<feature type="short sequence motif" description="Histidine triad motif" evidence="2 3">
    <location>
        <begin position="113"/>
        <end position="117"/>
    </location>
</feature>
<dbReference type="PANTHER" id="PTHR46648:SF2">
    <property type="entry name" value="HIT DOMAIN-CONTAINING PROTEIN"/>
    <property type="match status" value="1"/>
</dbReference>
<feature type="active site" description="Tele-AMP-histidine intermediate" evidence="1">
    <location>
        <position position="115"/>
    </location>
</feature>
<dbReference type="GO" id="GO:0003824">
    <property type="term" value="F:catalytic activity"/>
    <property type="evidence" value="ECO:0007669"/>
    <property type="project" value="InterPro"/>
</dbReference>
<protein>
    <submittedName>
        <fullName evidence="5">Related to histidine triad protein</fullName>
    </submittedName>
</protein>
<evidence type="ECO:0000259" key="4">
    <source>
        <dbReference type="PROSITE" id="PS51084"/>
    </source>
</evidence>
<gene>
    <name evidence="5" type="ORF">PAC_12812</name>
</gene>
<dbReference type="PRINTS" id="PR00332">
    <property type="entry name" value="HISTRIAD"/>
</dbReference>
<dbReference type="PANTHER" id="PTHR46648">
    <property type="entry name" value="HIT FAMILY PROTEIN 1"/>
    <property type="match status" value="1"/>
</dbReference>
<sequence>MFCPFCAIASAIPPSPSPALFTSLKGSAYPVLSTPTVIAFLDIAPLSPGHVLLCPRRHVEKASWMTGAEAAALGFWLPVLGRAVIGALGKKTEGASWNVIQANGTEAGQTVPHSHFHVIPRLGEGDGKARDASEIGDAERKNIALGEGPRVKLEDGEGRRLMELIKEKVKVEVKEMKSRGEVGSEGEEGLFVKFGDSGLKL</sequence>
<evidence type="ECO:0000313" key="5">
    <source>
        <dbReference type="EMBL" id="CZR62915.1"/>
    </source>
</evidence>
<dbReference type="STRING" id="576137.A0A1L7XD12"/>
<organism evidence="5 6">
    <name type="scientific">Phialocephala subalpina</name>
    <dbReference type="NCBI Taxonomy" id="576137"/>
    <lineage>
        <taxon>Eukaryota</taxon>
        <taxon>Fungi</taxon>
        <taxon>Dikarya</taxon>
        <taxon>Ascomycota</taxon>
        <taxon>Pezizomycotina</taxon>
        <taxon>Leotiomycetes</taxon>
        <taxon>Helotiales</taxon>
        <taxon>Mollisiaceae</taxon>
        <taxon>Phialocephala</taxon>
        <taxon>Phialocephala fortinii species complex</taxon>
    </lineage>
</organism>
<dbReference type="SUPFAM" id="SSF54197">
    <property type="entry name" value="HIT-like"/>
    <property type="match status" value="1"/>
</dbReference>
<dbReference type="GO" id="GO:0009117">
    <property type="term" value="P:nucleotide metabolic process"/>
    <property type="evidence" value="ECO:0007669"/>
    <property type="project" value="TreeGrafter"/>
</dbReference>
<name>A0A1L7XD12_9HELO</name>
<dbReference type="PROSITE" id="PS00892">
    <property type="entry name" value="HIT_1"/>
    <property type="match status" value="1"/>
</dbReference>
<dbReference type="Gene3D" id="3.30.428.10">
    <property type="entry name" value="HIT-like"/>
    <property type="match status" value="1"/>
</dbReference>
<dbReference type="InterPro" id="IPR001310">
    <property type="entry name" value="Histidine_triad_HIT"/>
</dbReference>
<dbReference type="AlphaFoldDB" id="A0A1L7XD12"/>
<dbReference type="Proteomes" id="UP000184330">
    <property type="component" value="Unassembled WGS sequence"/>
</dbReference>
<proteinExistence type="predicted"/>
<dbReference type="InterPro" id="IPR036265">
    <property type="entry name" value="HIT-like_sf"/>
</dbReference>
<evidence type="ECO:0000256" key="2">
    <source>
        <dbReference type="PIRSR" id="PIRSR601310-3"/>
    </source>
</evidence>
<dbReference type="PROSITE" id="PS51084">
    <property type="entry name" value="HIT_2"/>
    <property type="match status" value="1"/>
</dbReference>
<dbReference type="EMBL" id="FJOG01000022">
    <property type="protein sequence ID" value="CZR62915.1"/>
    <property type="molecule type" value="Genomic_DNA"/>
</dbReference>
<evidence type="ECO:0000256" key="1">
    <source>
        <dbReference type="PIRSR" id="PIRSR601310-1"/>
    </source>
</evidence>
<keyword evidence="6" id="KW-1185">Reference proteome</keyword>
<evidence type="ECO:0000313" key="6">
    <source>
        <dbReference type="Proteomes" id="UP000184330"/>
    </source>
</evidence>
<reference evidence="5 6" key="1">
    <citation type="submission" date="2016-03" db="EMBL/GenBank/DDBJ databases">
        <authorList>
            <person name="Ploux O."/>
        </authorList>
    </citation>
    <scope>NUCLEOTIDE SEQUENCE [LARGE SCALE GENOMIC DNA]</scope>
    <source>
        <strain evidence="5 6">UAMH 11012</strain>
    </source>
</reference>
<dbReference type="OrthoDB" id="1915375at2759"/>
<feature type="domain" description="HIT" evidence="4">
    <location>
        <begin position="17"/>
        <end position="129"/>
    </location>
</feature>
<accession>A0A1L7XD12</accession>
<dbReference type="Pfam" id="PF01230">
    <property type="entry name" value="HIT"/>
    <property type="match status" value="1"/>
</dbReference>
<dbReference type="InterPro" id="IPR019808">
    <property type="entry name" value="Histidine_triad_CS"/>
</dbReference>
<evidence type="ECO:0000256" key="3">
    <source>
        <dbReference type="PROSITE-ProRule" id="PRU00464"/>
    </source>
</evidence>